<sequence>MMDINPTEVAQASTPGDSNLSAASALIGDPSKFGRVDQDGTVYVLTPSGEKAVGSYPGKSPEEALAYFVRKFEAVASEVALLAARIKSGAMVPSDASEAVLKLRETVANLNGVGDLATLAASVDQIPNLIEDHRAAYQERKDIESAVREAKRAASLIVKEKLVTEAESLALSESWKATSERLKVLLDEWKAAPRLDKTTDTELWKRFSSSRNKFDKRRRTHFAALESVQHEVAAKKEEIVKQAEALATSKEWLPTAHKFKELMDAWKASGRGKQSVDAKLWSRFKAAQDQFFAAKNSDLDKRQVTMAANLAKREELIVKIEEILPITDLQSAKKNFRALMEQWQKIGMTERSKKAALDTRLSRVEDEIHSLTEEQNRRTDPTAIARANDVVQGLVDAIAGYEAQATKAEAAGNAAKAKTAREAAEARKVWLAEAQKGLADFKSN</sequence>
<organism evidence="2">
    <name type="scientific">freshwater metagenome</name>
    <dbReference type="NCBI Taxonomy" id="449393"/>
    <lineage>
        <taxon>unclassified sequences</taxon>
        <taxon>metagenomes</taxon>
        <taxon>ecological metagenomes</taxon>
    </lineage>
</organism>
<name>A0A6J6TF21_9ZZZZ</name>
<dbReference type="EMBL" id="CAEZZG010000001">
    <property type="protein sequence ID" value="CAB4745403.1"/>
    <property type="molecule type" value="Genomic_DNA"/>
</dbReference>
<evidence type="ECO:0000313" key="2">
    <source>
        <dbReference type="EMBL" id="CAB4745403.1"/>
    </source>
</evidence>
<feature type="region of interest" description="Disordered" evidence="1">
    <location>
        <begin position="1"/>
        <end position="23"/>
    </location>
</feature>
<dbReference type="AlphaFoldDB" id="A0A6J6TF21"/>
<evidence type="ECO:0000256" key="1">
    <source>
        <dbReference type="SAM" id="MobiDB-lite"/>
    </source>
</evidence>
<accession>A0A6J6TF21</accession>
<protein>
    <submittedName>
        <fullName evidence="2">Unannotated protein</fullName>
    </submittedName>
</protein>
<gene>
    <name evidence="2" type="ORF">UFOPK2844_00086</name>
</gene>
<proteinExistence type="predicted"/>
<dbReference type="InterPro" id="IPR007139">
    <property type="entry name" value="DUF349"/>
</dbReference>
<feature type="compositionally biased region" description="Polar residues" evidence="1">
    <location>
        <begin position="8"/>
        <end position="22"/>
    </location>
</feature>
<reference evidence="2" key="1">
    <citation type="submission" date="2020-05" db="EMBL/GenBank/DDBJ databases">
        <authorList>
            <person name="Chiriac C."/>
            <person name="Salcher M."/>
            <person name="Ghai R."/>
            <person name="Kavagutti S V."/>
        </authorList>
    </citation>
    <scope>NUCLEOTIDE SEQUENCE</scope>
</reference>
<dbReference type="Pfam" id="PF03993">
    <property type="entry name" value="DUF349"/>
    <property type="match status" value="3"/>
</dbReference>